<keyword evidence="3" id="KW-0949">S-adenosyl-L-methionine</keyword>
<keyword evidence="4" id="KW-0479">Metal-binding</keyword>
<comment type="cofactor">
    <cofactor evidence="1">
        <name>pyridoxal 5'-phosphate</name>
        <dbReference type="ChEBI" id="CHEBI:597326"/>
    </cofactor>
</comment>
<protein>
    <submittedName>
        <fullName evidence="8">Radical SAM protein</fullName>
    </submittedName>
</protein>
<evidence type="ECO:0000313" key="8">
    <source>
        <dbReference type="EMBL" id="KPK63716.1"/>
    </source>
</evidence>
<proteinExistence type="predicted"/>
<keyword evidence="6" id="KW-0408">Iron</keyword>
<dbReference type="EMBL" id="LJUJ01000009">
    <property type="protein sequence ID" value="KPK63716.1"/>
    <property type="molecule type" value="Genomic_DNA"/>
</dbReference>
<evidence type="ECO:0000256" key="4">
    <source>
        <dbReference type="ARBA" id="ARBA00022723"/>
    </source>
</evidence>
<dbReference type="PANTHER" id="PTHR30538:SF0">
    <property type="entry name" value="L-LYSINE 2,3-AMINOMUTASE AQ_1632-RELATED"/>
    <property type="match status" value="1"/>
</dbReference>
<dbReference type="InterPro" id="IPR003739">
    <property type="entry name" value="Lys_aminomutase/Glu_NH3_mut"/>
</dbReference>
<accession>A0A0S8FUV2</accession>
<dbReference type="Gene3D" id="3.20.20.70">
    <property type="entry name" value="Aldolase class I"/>
    <property type="match status" value="1"/>
</dbReference>
<dbReference type="GO" id="GO:0051539">
    <property type="term" value="F:4 iron, 4 sulfur cluster binding"/>
    <property type="evidence" value="ECO:0007669"/>
    <property type="project" value="UniProtKB-KW"/>
</dbReference>
<name>A0A0S8FUV2_UNCW3</name>
<sequence>MSIRWRSCWDADPQIHGLLKESDNLELARERLVRHLEELDWVYRRDVDKAVESWRYILIKESVRCMKNIISQRNERLAETSPIKYLWTAARTGDAEVSDDFIEELTHLFKAINGRAEVYPPHFMRGLRSPDFEKYKGRAAAQKRSAFLERIGERMEEYLSKYPSGLVPEIIERRARNKRRILDILKASNKDWNSWRWQFNNVFKDKTGFEVIKKAIRLTLDEERGIRLAIENRVPFGVTPHYLHLMDQEPSEIDFAVRRQVFPPPHYVRAMMEHRRDRKIVFDYMRERDTSPLKLVTRRYPRVAIMKPYDSCPQICVYCQRNWEITSPFYVGAGAAHEDMEAAIDWFAEHKSIMDVLITGGDPLVMDDEKIDYILQRFSQIPHIRNIRLATRIPITVPQRVTDELCNIFSKYYELGKQTLCMVTHFSHPYEVTFETARAIKRVKMHGLHVYNQEVFGFANSRRFETAALRIAMKQIGVDPYYIFNMKGKTEIEDYAAPVARILQEQKEEARLLPGVFRTDEAVFNVPFLGKNYLKAWQEHELISIAPDGRRIYSFHPWEKNIAKTKPYIYTDVTIKDYLGKLEARGEDLDDYKSIWYYY</sequence>
<dbReference type="SFLD" id="SFLDS00029">
    <property type="entry name" value="Radical_SAM"/>
    <property type="match status" value="1"/>
</dbReference>
<dbReference type="SFLD" id="SFLDG01070">
    <property type="entry name" value="PLP-dependent"/>
    <property type="match status" value="1"/>
</dbReference>
<reference evidence="8 9" key="1">
    <citation type="journal article" date="2015" name="Microbiome">
        <title>Genomic resolution of linkages in carbon, nitrogen, and sulfur cycling among widespread estuary sediment bacteria.</title>
        <authorList>
            <person name="Baker B.J."/>
            <person name="Lazar C.S."/>
            <person name="Teske A.P."/>
            <person name="Dick G.J."/>
        </authorList>
    </citation>
    <scope>NUCLEOTIDE SEQUENCE [LARGE SCALE GENOMIC DNA]</scope>
    <source>
        <strain evidence="8">SM23_42</strain>
    </source>
</reference>
<dbReference type="SUPFAM" id="SSF102114">
    <property type="entry name" value="Radical SAM enzymes"/>
    <property type="match status" value="1"/>
</dbReference>
<evidence type="ECO:0000256" key="3">
    <source>
        <dbReference type="ARBA" id="ARBA00022691"/>
    </source>
</evidence>
<evidence type="ECO:0000313" key="9">
    <source>
        <dbReference type="Proteomes" id="UP000051373"/>
    </source>
</evidence>
<dbReference type="GO" id="GO:0046872">
    <property type="term" value="F:metal ion binding"/>
    <property type="evidence" value="ECO:0007669"/>
    <property type="project" value="UniProtKB-KW"/>
</dbReference>
<keyword evidence="5" id="KW-0663">Pyridoxal phosphate</keyword>
<evidence type="ECO:0000256" key="2">
    <source>
        <dbReference type="ARBA" id="ARBA00022485"/>
    </source>
</evidence>
<keyword evidence="7" id="KW-0411">Iron-sulfur</keyword>
<dbReference type="STRING" id="1703779.AMJ83_05820"/>
<dbReference type="AlphaFoldDB" id="A0A0S8FUV2"/>
<gene>
    <name evidence="8" type="ORF">AMJ83_05820</name>
</gene>
<dbReference type="GO" id="GO:0003824">
    <property type="term" value="F:catalytic activity"/>
    <property type="evidence" value="ECO:0007669"/>
    <property type="project" value="InterPro"/>
</dbReference>
<evidence type="ECO:0000256" key="7">
    <source>
        <dbReference type="ARBA" id="ARBA00023014"/>
    </source>
</evidence>
<dbReference type="PANTHER" id="PTHR30538">
    <property type="entry name" value="LYSINE 2,3-AMINOMUTASE-RELATED"/>
    <property type="match status" value="1"/>
</dbReference>
<dbReference type="InterPro" id="IPR007197">
    <property type="entry name" value="rSAM"/>
</dbReference>
<evidence type="ECO:0000256" key="1">
    <source>
        <dbReference type="ARBA" id="ARBA00001933"/>
    </source>
</evidence>
<dbReference type="InterPro" id="IPR013785">
    <property type="entry name" value="Aldolase_TIM"/>
</dbReference>
<evidence type="ECO:0000256" key="6">
    <source>
        <dbReference type="ARBA" id="ARBA00023004"/>
    </source>
</evidence>
<organism evidence="8 9">
    <name type="scientific">candidate division WOR_3 bacterium SM23_42</name>
    <dbReference type="NCBI Taxonomy" id="1703779"/>
    <lineage>
        <taxon>Bacteria</taxon>
        <taxon>Bacteria division WOR-3</taxon>
    </lineage>
</organism>
<dbReference type="Gene3D" id="6.10.140.1170">
    <property type="match status" value="1"/>
</dbReference>
<dbReference type="InterPro" id="IPR058240">
    <property type="entry name" value="rSAM_sf"/>
</dbReference>
<evidence type="ECO:0000256" key="5">
    <source>
        <dbReference type="ARBA" id="ARBA00022898"/>
    </source>
</evidence>
<dbReference type="Proteomes" id="UP000051373">
    <property type="component" value="Unassembled WGS sequence"/>
</dbReference>
<comment type="caution">
    <text evidence="8">The sequence shown here is derived from an EMBL/GenBank/DDBJ whole genome shotgun (WGS) entry which is preliminary data.</text>
</comment>
<keyword evidence="2" id="KW-0004">4Fe-4S</keyword>
<dbReference type="NCBIfam" id="TIGR00238">
    <property type="entry name" value="KamA family radical SAM protein"/>
    <property type="match status" value="1"/>
</dbReference>
<dbReference type="PATRIC" id="fig|1703779.3.peg.1496"/>